<evidence type="ECO:0000256" key="6">
    <source>
        <dbReference type="ARBA" id="ARBA00023310"/>
    </source>
</evidence>
<dbReference type="OrthoDB" id="5242917at2"/>
<evidence type="ECO:0000256" key="7">
    <source>
        <dbReference type="HAMAP-Rule" id="MF_01416"/>
    </source>
</evidence>
<evidence type="ECO:0000313" key="9">
    <source>
        <dbReference type="Proteomes" id="UP000253508"/>
    </source>
</evidence>
<comment type="function">
    <text evidence="7">This protein is part of the stalk that links CF(0) to CF(1). It either transmits conformational changes from CF(0) to CF(1) or is implicated in proton conduction.</text>
</comment>
<proteinExistence type="inferred from homology"/>
<keyword evidence="5 7" id="KW-0472">Membrane</keyword>
<sequence length="260" mass="26703">MGSATTQALAASAEALTTATVTLDTARELFAAARAAGGSAALSGALADQSADPAARQALVGRVFGALSPEALNLLGTIAAQRWSSADDLVDGIETLAIRAVAKADQAGVEGELFQVIRIIAENPELELSLGSRLGEPSKKSELLEKILGSSVSAGTLLIAGSIAEQPRGRRVRAALQDAIQVVAAQRGRGVATVHTATALTDAQRQRLADSLSRTYGTAVSINEVIDRSIVGGIRVQIADDVIDGSISTRLTDLRSRLAG</sequence>
<keyword evidence="9" id="KW-1185">Reference proteome</keyword>
<comment type="function">
    <text evidence="7">F(1)F(0) ATP synthase produces ATP from ADP in the presence of a proton or sodium gradient. F-type ATPases consist of two structural domains, F(1) containing the extramembraneous catalytic core and F(0) containing the membrane proton channel, linked together by a central stalk and a peripheral stalk. During catalysis, ATP synthesis in the catalytic domain of F(1) is coupled via a rotary mechanism of the central stalk subunits to proton translocation.</text>
</comment>
<evidence type="ECO:0000256" key="4">
    <source>
        <dbReference type="ARBA" id="ARBA00023065"/>
    </source>
</evidence>
<keyword evidence="3 7" id="KW-0375">Hydrogen ion transport</keyword>
<keyword evidence="7" id="KW-1003">Cell membrane</keyword>
<keyword evidence="4 7" id="KW-0406">Ion transport</keyword>
<dbReference type="PRINTS" id="PR00125">
    <property type="entry name" value="ATPASEDELTA"/>
</dbReference>
<evidence type="ECO:0000313" key="8">
    <source>
        <dbReference type="EMBL" id="RCK57092.1"/>
    </source>
</evidence>
<dbReference type="GO" id="GO:0005886">
    <property type="term" value="C:plasma membrane"/>
    <property type="evidence" value="ECO:0007669"/>
    <property type="project" value="UniProtKB-SubCell"/>
</dbReference>
<evidence type="ECO:0000256" key="3">
    <source>
        <dbReference type="ARBA" id="ARBA00022781"/>
    </source>
</evidence>
<comment type="caution">
    <text evidence="8">The sequence shown here is derived from an EMBL/GenBank/DDBJ whole genome shotgun (WGS) entry which is preliminary data.</text>
</comment>
<dbReference type="HAMAP" id="MF_01416">
    <property type="entry name" value="ATP_synth_delta_bact"/>
    <property type="match status" value="1"/>
</dbReference>
<dbReference type="NCBIfam" id="TIGR01145">
    <property type="entry name" value="ATP_synt_delta"/>
    <property type="match status" value="1"/>
</dbReference>
<dbReference type="Pfam" id="PF00213">
    <property type="entry name" value="OSCP"/>
    <property type="match status" value="1"/>
</dbReference>
<evidence type="ECO:0000256" key="2">
    <source>
        <dbReference type="ARBA" id="ARBA00022448"/>
    </source>
</evidence>
<dbReference type="InterPro" id="IPR000711">
    <property type="entry name" value="ATPase_OSCP/dsu"/>
</dbReference>
<keyword evidence="6 7" id="KW-0066">ATP synthesis</keyword>
<dbReference type="GO" id="GO:0045259">
    <property type="term" value="C:proton-transporting ATP synthase complex"/>
    <property type="evidence" value="ECO:0007669"/>
    <property type="project" value="UniProtKB-KW"/>
</dbReference>
<dbReference type="GO" id="GO:0046933">
    <property type="term" value="F:proton-transporting ATP synthase activity, rotational mechanism"/>
    <property type="evidence" value="ECO:0007669"/>
    <property type="project" value="UniProtKB-UniRule"/>
</dbReference>
<organism evidence="8 9">
    <name type="scientific">Microbacterium sorbitolivorans</name>
    <dbReference type="NCBI Taxonomy" id="1867410"/>
    <lineage>
        <taxon>Bacteria</taxon>
        <taxon>Bacillati</taxon>
        <taxon>Actinomycetota</taxon>
        <taxon>Actinomycetes</taxon>
        <taxon>Micrococcales</taxon>
        <taxon>Microbacteriaceae</taxon>
        <taxon>Microbacterium</taxon>
    </lineage>
</organism>
<comment type="subcellular location">
    <subcellularLocation>
        <location evidence="7">Cell membrane</location>
        <topology evidence="7">Peripheral membrane protein</topology>
    </subcellularLocation>
    <subcellularLocation>
        <location evidence="1">Membrane</location>
    </subcellularLocation>
</comment>
<evidence type="ECO:0000256" key="5">
    <source>
        <dbReference type="ARBA" id="ARBA00023136"/>
    </source>
</evidence>
<dbReference type="NCBIfam" id="NF009967">
    <property type="entry name" value="PRK13430.1"/>
    <property type="match status" value="1"/>
</dbReference>
<keyword evidence="2 7" id="KW-0813">Transport</keyword>
<comment type="similarity">
    <text evidence="7">Belongs to the ATPase delta chain family.</text>
</comment>
<protein>
    <recommendedName>
        <fullName evidence="7">ATP synthase subunit delta</fullName>
    </recommendedName>
    <alternativeName>
        <fullName evidence="7">ATP synthase F(1) sector subunit delta</fullName>
    </alternativeName>
    <alternativeName>
        <fullName evidence="7">F-type ATPase subunit delta</fullName>
        <shortName evidence="7">F-ATPase subunit delta</shortName>
    </alternativeName>
</protein>
<dbReference type="AlphaFoldDB" id="A0A367XW97"/>
<dbReference type="RefSeq" id="WP_114118530.1">
    <property type="nucleotide sequence ID" value="NZ_BMHU01000005.1"/>
</dbReference>
<evidence type="ECO:0000256" key="1">
    <source>
        <dbReference type="ARBA" id="ARBA00004370"/>
    </source>
</evidence>
<accession>A0A367XW97</accession>
<reference evidence="8 9" key="1">
    <citation type="submission" date="2018-07" db="EMBL/GenBank/DDBJ databases">
        <title>Microbacterium endoborsara sp. nov., a novel actinobacterium isolated from Borszczowia aralocaspica.</title>
        <authorList>
            <person name="An D."/>
        </authorList>
    </citation>
    <scope>NUCLEOTIDE SEQUENCE [LARGE SCALE GENOMIC DNA]</scope>
    <source>
        <strain evidence="8 9">C1.15228</strain>
    </source>
</reference>
<dbReference type="EMBL" id="QORO01000005">
    <property type="protein sequence ID" value="RCK57092.1"/>
    <property type="molecule type" value="Genomic_DNA"/>
</dbReference>
<name>A0A367XW97_9MICO</name>
<dbReference type="Proteomes" id="UP000253508">
    <property type="component" value="Unassembled WGS sequence"/>
</dbReference>
<gene>
    <name evidence="7" type="primary">atpH</name>
    <name evidence="8" type="ORF">DTO57_12325</name>
</gene>
<dbReference type="PANTHER" id="PTHR11910">
    <property type="entry name" value="ATP SYNTHASE DELTA CHAIN"/>
    <property type="match status" value="1"/>
</dbReference>
<keyword evidence="7" id="KW-0139">CF(1)</keyword>